<dbReference type="InterPro" id="IPR029044">
    <property type="entry name" value="Nucleotide-diphossugar_trans"/>
</dbReference>
<dbReference type="PANTHER" id="PTHR43179">
    <property type="entry name" value="RHAMNOSYLTRANSFERASE WBBL"/>
    <property type="match status" value="1"/>
</dbReference>
<dbReference type="GO" id="GO:0016740">
    <property type="term" value="F:transferase activity"/>
    <property type="evidence" value="ECO:0007669"/>
    <property type="project" value="UniProtKB-KW"/>
</dbReference>
<proteinExistence type="predicted"/>
<dbReference type="CDD" id="cd03801">
    <property type="entry name" value="GT4_PimA-like"/>
    <property type="match status" value="1"/>
</dbReference>
<dbReference type="PANTHER" id="PTHR43179:SF7">
    <property type="entry name" value="RHAMNOSYLTRANSFERASE WBBL"/>
    <property type="match status" value="1"/>
</dbReference>
<evidence type="ECO:0000313" key="3">
    <source>
        <dbReference type="Proteomes" id="UP000636453"/>
    </source>
</evidence>
<keyword evidence="3" id="KW-1185">Reference proteome</keyword>
<comment type="caution">
    <text evidence="2">The sequence shown here is derived from an EMBL/GenBank/DDBJ whole genome shotgun (WGS) entry which is preliminary data.</text>
</comment>
<dbReference type="Gene3D" id="3.90.550.10">
    <property type="entry name" value="Spore Coat Polysaccharide Biosynthesis Protein SpsA, Chain A"/>
    <property type="match status" value="1"/>
</dbReference>
<feature type="domain" description="Glycosyltransferase 2-like" evidence="1">
    <location>
        <begin position="75"/>
        <end position="209"/>
    </location>
</feature>
<dbReference type="AlphaFoldDB" id="A0A918Z092"/>
<reference evidence="2" key="2">
    <citation type="submission" date="2020-09" db="EMBL/GenBank/DDBJ databases">
        <authorList>
            <person name="Sun Q."/>
            <person name="Kim S."/>
        </authorList>
    </citation>
    <scope>NUCLEOTIDE SEQUENCE</scope>
    <source>
        <strain evidence="2">KCTC 32020</strain>
    </source>
</reference>
<protein>
    <submittedName>
        <fullName evidence="2">Glycosyl transferase family protein</fullName>
    </submittedName>
</protein>
<evidence type="ECO:0000313" key="2">
    <source>
        <dbReference type="EMBL" id="GHE31923.1"/>
    </source>
</evidence>
<dbReference type="SUPFAM" id="SSF53448">
    <property type="entry name" value="Nucleotide-diphospho-sugar transferases"/>
    <property type="match status" value="1"/>
</dbReference>
<dbReference type="Proteomes" id="UP000636453">
    <property type="component" value="Unassembled WGS sequence"/>
</dbReference>
<sequence length="697" mass="76019">MRMSWADVRFVIDRGSGLLHRGLTSLRTRGWRATWQSVRRHLQRVPSEQRLPLFFPDAAAFAPFAVPHSDAPRASIVIPVYNQFAHTLACLRAIAAHPPAAAIEILAIDDGSSDETGSCLQRIDGLRYHRRARNGGFIAACNDGARLARGEFLVFLNNDTVPQPGWLDRLLATFDEHAGTGLVGAQLIEPDGRLQEAGASVAADGTARQFGRGASPLHPLQAFVREVDYCSGAAIALRREAFAACGGFDARYAPAYYEDVDLAFAVRAAGGRVLRQPHARVVHAEGATAGRDVRRGVKQYQLRNRATFADKWGATLATRAPAAETIAGADGRPCVLVVDAWLPESDRDSASLRLENLLRLLREEGAHAVVLPLDGRHRAAAVERLQRLGIETWHAPFIGSPARWMRAHGARFDTVMACRHHVLRGMLPLVRRHAPQARLVFDTVDLHYLRERRAAALAGDRTLDKLAARTRRQELSMVAAADATLVVSPVERDLLMREVPGARVEVLSNVHRVAGPGLPFAQRRDLVFVGGFRHPPNADAVVWFAREIFPLIRAQAPDIRFHVIGGDVPDEVAALAAQPGVHVHGHLPDIAPYMDGARVAVAPLRFGAGVKGKINLSMAHGQPVVATSCAVEGMHLRDGVDVLVADEPRAFAQAVLRLHAEPALWESLARNGLANVERHFSMEAAREVVRRVLLGRG</sequence>
<evidence type="ECO:0000259" key="1">
    <source>
        <dbReference type="Pfam" id="PF00535"/>
    </source>
</evidence>
<dbReference type="OrthoDB" id="9807209at2"/>
<dbReference type="Gene3D" id="3.40.50.2000">
    <property type="entry name" value="Glycogen Phosphorylase B"/>
    <property type="match status" value="1"/>
</dbReference>
<gene>
    <name evidence="2" type="ORF">GCM10007167_12410</name>
</gene>
<dbReference type="InterPro" id="IPR001173">
    <property type="entry name" value="Glyco_trans_2-like"/>
</dbReference>
<name>A0A918Z092_9GAMM</name>
<dbReference type="SUPFAM" id="SSF53756">
    <property type="entry name" value="UDP-Glycosyltransferase/glycogen phosphorylase"/>
    <property type="match status" value="1"/>
</dbReference>
<keyword evidence="2" id="KW-0808">Transferase</keyword>
<dbReference type="RefSeq" id="WP_146473270.1">
    <property type="nucleotide sequence ID" value="NZ_BNCF01000005.1"/>
</dbReference>
<reference evidence="2" key="1">
    <citation type="journal article" date="2014" name="Int. J. Syst. Evol. Microbiol.">
        <title>Complete genome sequence of Corynebacterium casei LMG S-19264T (=DSM 44701T), isolated from a smear-ripened cheese.</title>
        <authorList>
            <consortium name="US DOE Joint Genome Institute (JGI-PGF)"/>
            <person name="Walter F."/>
            <person name="Albersmeier A."/>
            <person name="Kalinowski J."/>
            <person name="Ruckert C."/>
        </authorList>
    </citation>
    <scope>NUCLEOTIDE SEQUENCE</scope>
    <source>
        <strain evidence="2">KCTC 32020</strain>
    </source>
</reference>
<dbReference type="Pfam" id="PF13692">
    <property type="entry name" value="Glyco_trans_1_4"/>
    <property type="match status" value="1"/>
</dbReference>
<dbReference type="EMBL" id="BNCF01000005">
    <property type="protein sequence ID" value="GHE31923.1"/>
    <property type="molecule type" value="Genomic_DNA"/>
</dbReference>
<dbReference type="Pfam" id="PF00535">
    <property type="entry name" value="Glycos_transf_2"/>
    <property type="match status" value="1"/>
</dbReference>
<dbReference type="CDD" id="cd04186">
    <property type="entry name" value="GT_2_like_c"/>
    <property type="match status" value="1"/>
</dbReference>
<accession>A0A918Z092</accession>
<organism evidence="2 3">
    <name type="scientific">Vulcaniibacterium thermophilum</name>
    <dbReference type="NCBI Taxonomy" id="1169913"/>
    <lineage>
        <taxon>Bacteria</taxon>
        <taxon>Pseudomonadati</taxon>
        <taxon>Pseudomonadota</taxon>
        <taxon>Gammaproteobacteria</taxon>
        <taxon>Lysobacterales</taxon>
        <taxon>Lysobacteraceae</taxon>
        <taxon>Vulcaniibacterium</taxon>
    </lineage>
</organism>